<dbReference type="PANTHER" id="PTHR21137:SF35">
    <property type="entry name" value="ODORANT RECEPTOR 19A-RELATED"/>
    <property type="match status" value="1"/>
</dbReference>
<evidence type="ECO:0000256" key="6">
    <source>
        <dbReference type="ARBA" id="ARBA00022989"/>
    </source>
</evidence>
<name>A0A240SXY4_LUTLO</name>
<feature type="transmembrane region" description="Helical" evidence="10">
    <location>
        <begin position="220"/>
        <end position="240"/>
    </location>
</feature>
<evidence type="ECO:0000313" key="12">
    <source>
        <dbReference type="Proteomes" id="UP000092461"/>
    </source>
</evidence>
<dbReference type="AlphaFoldDB" id="A0A240SXY4"/>
<dbReference type="InterPro" id="IPR004117">
    <property type="entry name" value="7tm6_olfct_rcpt"/>
</dbReference>
<dbReference type="EnsemblMetazoa" id="LLOJ010783-RA">
    <property type="protein sequence ID" value="LLOJ010783-PA"/>
    <property type="gene ID" value="LLOJ010783"/>
</dbReference>
<dbReference type="GO" id="GO:0007165">
    <property type="term" value="P:signal transduction"/>
    <property type="evidence" value="ECO:0007669"/>
    <property type="project" value="UniProtKB-KW"/>
</dbReference>
<keyword evidence="4 10" id="KW-0812">Transmembrane</keyword>
<organism evidence="11 12">
    <name type="scientific">Lutzomyia longipalpis</name>
    <name type="common">Sand fly</name>
    <dbReference type="NCBI Taxonomy" id="7200"/>
    <lineage>
        <taxon>Eukaryota</taxon>
        <taxon>Metazoa</taxon>
        <taxon>Ecdysozoa</taxon>
        <taxon>Arthropoda</taxon>
        <taxon>Hexapoda</taxon>
        <taxon>Insecta</taxon>
        <taxon>Pterygota</taxon>
        <taxon>Neoptera</taxon>
        <taxon>Endopterygota</taxon>
        <taxon>Diptera</taxon>
        <taxon>Nematocera</taxon>
        <taxon>Psychodoidea</taxon>
        <taxon>Psychodidae</taxon>
        <taxon>Lutzomyia</taxon>
        <taxon>Lutzomyia</taxon>
    </lineage>
</organism>
<evidence type="ECO:0000313" key="11">
    <source>
        <dbReference type="EnsemblMetazoa" id="LLOJ010783-PA"/>
    </source>
</evidence>
<dbReference type="VEuPathDB" id="VectorBase:LLONM1_001365"/>
<evidence type="ECO:0000256" key="2">
    <source>
        <dbReference type="ARBA" id="ARBA00022475"/>
    </source>
</evidence>
<dbReference type="Pfam" id="PF02949">
    <property type="entry name" value="7tm_6"/>
    <property type="match status" value="1"/>
</dbReference>
<evidence type="ECO:0000256" key="7">
    <source>
        <dbReference type="ARBA" id="ARBA00023136"/>
    </source>
</evidence>
<evidence type="ECO:0000256" key="10">
    <source>
        <dbReference type="SAM" id="Phobius"/>
    </source>
</evidence>
<dbReference type="GO" id="GO:0004984">
    <property type="term" value="F:olfactory receptor activity"/>
    <property type="evidence" value="ECO:0007669"/>
    <property type="project" value="InterPro"/>
</dbReference>
<feature type="transmembrane region" description="Helical" evidence="10">
    <location>
        <begin position="147"/>
        <end position="170"/>
    </location>
</feature>
<keyword evidence="7 10" id="KW-0472">Membrane</keyword>
<dbReference type="Proteomes" id="UP000092461">
    <property type="component" value="Unassembled WGS sequence"/>
</dbReference>
<protein>
    <submittedName>
        <fullName evidence="11">Uncharacterized protein</fullName>
    </submittedName>
</protein>
<keyword evidence="8" id="KW-0675">Receptor</keyword>
<dbReference type="VEuPathDB" id="VectorBase:LLOJ010783"/>
<evidence type="ECO:0000256" key="4">
    <source>
        <dbReference type="ARBA" id="ARBA00022692"/>
    </source>
</evidence>
<keyword evidence="2" id="KW-1003">Cell membrane</keyword>
<reference evidence="11" key="1">
    <citation type="submission" date="2020-05" db="UniProtKB">
        <authorList>
            <consortium name="EnsemblMetazoa"/>
        </authorList>
    </citation>
    <scope>IDENTIFICATION</scope>
    <source>
        <strain evidence="11">Jacobina</strain>
    </source>
</reference>
<sequence length="242" mass="28264">MVNSSVYCIRIYCFSVLLLQRGFWAYLQITIYCIRQHRMERSFVWNTTHCIPGLAYTMSLLETGIIFLCLQVIAEITILNEYLMLLNDKIKTDPKFFTKIIKKHCSVIENINLLNDIISETSSLQFVFIFTTLLMGFTFVLKYKMGIVNYFIILCGAVLGLPICILGEFIKIKTENLSNTFYQTYWYELSLKDQKIFLIILGMAQREYGIKAARMYEIKLYIFVQILKIAFSYSALLYSLST</sequence>
<dbReference type="GO" id="GO:0005549">
    <property type="term" value="F:odorant binding"/>
    <property type="evidence" value="ECO:0007669"/>
    <property type="project" value="InterPro"/>
</dbReference>
<keyword evidence="5" id="KW-0552">Olfaction</keyword>
<keyword evidence="9" id="KW-0807">Transducer</keyword>
<evidence type="ECO:0000256" key="5">
    <source>
        <dbReference type="ARBA" id="ARBA00022725"/>
    </source>
</evidence>
<evidence type="ECO:0000256" key="8">
    <source>
        <dbReference type="ARBA" id="ARBA00023170"/>
    </source>
</evidence>
<keyword evidence="12" id="KW-1185">Reference proteome</keyword>
<evidence type="ECO:0000256" key="9">
    <source>
        <dbReference type="ARBA" id="ARBA00023224"/>
    </source>
</evidence>
<dbReference type="PANTHER" id="PTHR21137">
    <property type="entry name" value="ODORANT RECEPTOR"/>
    <property type="match status" value="1"/>
</dbReference>
<accession>A0A240SXY4</accession>
<evidence type="ECO:0000256" key="1">
    <source>
        <dbReference type="ARBA" id="ARBA00004651"/>
    </source>
</evidence>
<dbReference type="GO" id="GO:0005886">
    <property type="term" value="C:plasma membrane"/>
    <property type="evidence" value="ECO:0007669"/>
    <property type="project" value="UniProtKB-SubCell"/>
</dbReference>
<feature type="transmembrane region" description="Helical" evidence="10">
    <location>
        <begin position="54"/>
        <end position="79"/>
    </location>
</feature>
<comment type="subcellular location">
    <subcellularLocation>
        <location evidence="1">Cell membrane</location>
        <topology evidence="1">Multi-pass membrane protein</topology>
    </subcellularLocation>
</comment>
<keyword evidence="3" id="KW-0716">Sensory transduction</keyword>
<proteinExistence type="predicted"/>
<feature type="transmembrane region" description="Helical" evidence="10">
    <location>
        <begin position="123"/>
        <end position="141"/>
    </location>
</feature>
<dbReference type="EMBL" id="AJWK01027205">
    <property type="status" value="NOT_ANNOTATED_CDS"/>
    <property type="molecule type" value="Genomic_DNA"/>
</dbReference>
<evidence type="ECO:0000256" key="3">
    <source>
        <dbReference type="ARBA" id="ARBA00022606"/>
    </source>
</evidence>
<keyword evidence="6 10" id="KW-1133">Transmembrane helix</keyword>